<dbReference type="InterPro" id="IPR019136">
    <property type="entry name" value="TF_IIIC_su-5_HTH"/>
</dbReference>
<evidence type="ECO:0000259" key="1">
    <source>
        <dbReference type="Pfam" id="PF09734"/>
    </source>
</evidence>
<dbReference type="InterPro" id="IPR040454">
    <property type="entry name" value="TF_IIIC_Tfc1/Sfc1"/>
</dbReference>
<keyword evidence="3" id="KW-1185">Reference proteome</keyword>
<comment type="caution">
    <text evidence="2">The sequence shown here is derived from an EMBL/GenBank/DDBJ whole genome shotgun (WGS) entry which is preliminary data.</text>
</comment>
<dbReference type="GO" id="GO:0001003">
    <property type="term" value="F:RNA polymerase III type 2 promoter sequence-specific DNA binding"/>
    <property type="evidence" value="ECO:0007669"/>
    <property type="project" value="TreeGrafter"/>
</dbReference>
<evidence type="ECO:0000313" key="3">
    <source>
        <dbReference type="Proteomes" id="UP000759537"/>
    </source>
</evidence>
<feature type="domain" description="Transcription factor IIIC subunit 5 HTH" evidence="1">
    <location>
        <begin position="76"/>
        <end position="186"/>
    </location>
</feature>
<protein>
    <submittedName>
        <fullName evidence="2">RNA polymerase III transcription factor IIIC subunit-domain-containing protein</fullName>
    </submittedName>
</protein>
<dbReference type="GO" id="GO:0000127">
    <property type="term" value="C:transcription factor TFIIIC complex"/>
    <property type="evidence" value="ECO:0007669"/>
    <property type="project" value="InterPro"/>
</dbReference>
<organism evidence="2 3">
    <name type="scientific">Russula ochroleuca</name>
    <dbReference type="NCBI Taxonomy" id="152965"/>
    <lineage>
        <taxon>Eukaryota</taxon>
        <taxon>Fungi</taxon>
        <taxon>Dikarya</taxon>
        <taxon>Basidiomycota</taxon>
        <taxon>Agaricomycotina</taxon>
        <taxon>Agaricomycetes</taxon>
        <taxon>Russulales</taxon>
        <taxon>Russulaceae</taxon>
        <taxon>Russula</taxon>
    </lineage>
</organism>
<reference evidence="2" key="2">
    <citation type="journal article" date="2020" name="Nat. Commun.">
        <title>Large-scale genome sequencing of mycorrhizal fungi provides insights into the early evolution of symbiotic traits.</title>
        <authorList>
            <person name="Miyauchi S."/>
            <person name="Kiss E."/>
            <person name="Kuo A."/>
            <person name="Drula E."/>
            <person name="Kohler A."/>
            <person name="Sanchez-Garcia M."/>
            <person name="Morin E."/>
            <person name="Andreopoulos B."/>
            <person name="Barry K.W."/>
            <person name="Bonito G."/>
            <person name="Buee M."/>
            <person name="Carver A."/>
            <person name="Chen C."/>
            <person name="Cichocki N."/>
            <person name="Clum A."/>
            <person name="Culley D."/>
            <person name="Crous P.W."/>
            <person name="Fauchery L."/>
            <person name="Girlanda M."/>
            <person name="Hayes R.D."/>
            <person name="Keri Z."/>
            <person name="LaButti K."/>
            <person name="Lipzen A."/>
            <person name="Lombard V."/>
            <person name="Magnuson J."/>
            <person name="Maillard F."/>
            <person name="Murat C."/>
            <person name="Nolan M."/>
            <person name="Ohm R.A."/>
            <person name="Pangilinan J."/>
            <person name="Pereira M.F."/>
            <person name="Perotto S."/>
            <person name="Peter M."/>
            <person name="Pfister S."/>
            <person name="Riley R."/>
            <person name="Sitrit Y."/>
            <person name="Stielow J.B."/>
            <person name="Szollosi G."/>
            <person name="Zifcakova L."/>
            <person name="Stursova M."/>
            <person name="Spatafora J.W."/>
            <person name="Tedersoo L."/>
            <person name="Vaario L.M."/>
            <person name="Yamada A."/>
            <person name="Yan M."/>
            <person name="Wang P."/>
            <person name="Xu J."/>
            <person name="Bruns T."/>
            <person name="Baldrian P."/>
            <person name="Vilgalys R."/>
            <person name="Dunand C."/>
            <person name="Henrissat B."/>
            <person name="Grigoriev I.V."/>
            <person name="Hibbett D."/>
            <person name="Nagy L.G."/>
            <person name="Martin F.M."/>
        </authorList>
    </citation>
    <scope>NUCLEOTIDE SEQUENCE</scope>
    <source>
        <strain evidence="2">Prilba</strain>
    </source>
</reference>
<dbReference type="EMBL" id="WHVB01000003">
    <property type="protein sequence ID" value="KAF8484500.1"/>
    <property type="molecule type" value="Genomic_DNA"/>
</dbReference>
<reference evidence="2" key="1">
    <citation type="submission" date="2019-10" db="EMBL/GenBank/DDBJ databases">
        <authorList>
            <consortium name="DOE Joint Genome Institute"/>
            <person name="Kuo A."/>
            <person name="Miyauchi S."/>
            <person name="Kiss E."/>
            <person name="Drula E."/>
            <person name="Kohler A."/>
            <person name="Sanchez-Garcia M."/>
            <person name="Andreopoulos B."/>
            <person name="Barry K.W."/>
            <person name="Bonito G."/>
            <person name="Buee M."/>
            <person name="Carver A."/>
            <person name="Chen C."/>
            <person name="Cichocki N."/>
            <person name="Clum A."/>
            <person name="Culley D."/>
            <person name="Crous P.W."/>
            <person name="Fauchery L."/>
            <person name="Girlanda M."/>
            <person name="Hayes R."/>
            <person name="Keri Z."/>
            <person name="LaButti K."/>
            <person name="Lipzen A."/>
            <person name="Lombard V."/>
            <person name="Magnuson J."/>
            <person name="Maillard F."/>
            <person name="Morin E."/>
            <person name="Murat C."/>
            <person name="Nolan M."/>
            <person name="Ohm R."/>
            <person name="Pangilinan J."/>
            <person name="Pereira M."/>
            <person name="Perotto S."/>
            <person name="Peter M."/>
            <person name="Riley R."/>
            <person name="Sitrit Y."/>
            <person name="Stielow B."/>
            <person name="Szollosi G."/>
            <person name="Zifcakova L."/>
            <person name="Stursova M."/>
            <person name="Spatafora J.W."/>
            <person name="Tedersoo L."/>
            <person name="Vaario L.-M."/>
            <person name="Yamada A."/>
            <person name="Yan M."/>
            <person name="Wang P."/>
            <person name="Xu J."/>
            <person name="Bruns T."/>
            <person name="Baldrian P."/>
            <person name="Vilgalys R."/>
            <person name="Henrissat B."/>
            <person name="Grigoriev I.V."/>
            <person name="Hibbett D."/>
            <person name="Nagy L.G."/>
            <person name="Martin F.M."/>
        </authorList>
    </citation>
    <scope>NUCLEOTIDE SEQUENCE</scope>
    <source>
        <strain evidence="2">Prilba</strain>
    </source>
</reference>
<dbReference type="PANTHER" id="PTHR13230:SF5">
    <property type="entry name" value="GENERAL TRANSCRIPTION FACTOR 3C POLYPEPTIDE 5"/>
    <property type="match status" value="1"/>
</dbReference>
<dbReference type="GO" id="GO:0001002">
    <property type="term" value="F:RNA polymerase III type 1 promoter sequence-specific DNA binding"/>
    <property type="evidence" value="ECO:0007669"/>
    <property type="project" value="TreeGrafter"/>
</dbReference>
<evidence type="ECO:0000313" key="2">
    <source>
        <dbReference type="EMBL" id="KAF8484500.1"/>
    </source>
</evidence>
<sequence>MADFQYQPAQDDPLSKLRRAMATLDVDGIRGYRFPQETEDYTTDDPSAMDVDIDPQLVGRSHPEAQHSTQRSNLRLFPPPIFSRQGIPQNYNFKANPMSTVTTFVDEKTGEEKERLINKGRWKGFGPTSVSFAEKGVPTKPPSNVEEVRNQYDQSLVQKLEELFRTRPIWTRAALLNQFTPAQAREIQKSHIFDGVTLSSDTAAFQLCDITDPMLKEMIDEEEDIRESCNRVKSLSRNVMDGFISRALERIKAVLRHKFFAQLEDYVATDEECLKLLEQQDGTKAIRPFARRPRPGKHNMAKGATPVEDAAALRLRATLERNAALNRGLRESTTDGG</sequence>
<dbReference type="Pfam" id="PF09734">
    <property type="entry name" value="Tau95"/>
    <property type="match status" value="1"/>
</dbReference>
<dbReference type="OrthoDB" id="5598268at2759"/>
<name>A0A9P5TBZ3_9AGAM</name>
<dbReference type="AlphaFoldDB" id="A0A9P5TBZ3"/>
<dbReference type="Proteomes" id="UP000759537">
    <property type="component" value="Unassembled WGS sequence"/>
</dbReference>
<gene>
    <name evidence="2" type="ORF">DFH94DRAFT_688910</name>
</gene>
<accession>A0A9P5TBZ3</accession>
<proteinExistence type="predicted"/>
<dbReference type="PANTHER" id="PTHR13230">
    <property type="entry name" value="GENERAL TRANSCRIPTION FACTOR IIIC, POLYPEPTIDE 5"/>
    <property type="match status" value="1"/>
</dbReference>
<dbReference type="GO" id="GO:0006384">
    <property type="term" value="P:transcription initiation at RNA polymerase III promoter"/>
    <property type="evidence" value="ECO:0007669"/>
    <property type="project" value="InterPro"/>
</dbReference>